<feature type="region of interest" description="Disordered" evidence="1">
    <location>
        <begin position="1"/>
        <end position="232"/>
    </location>
</feature>
<evidence type="ECO:0000259" key="2">
    <source>
        <dbReference type="PROSITE" id="PS51222"/>
    </source>
</evidence>
<gene>
    <name evidence="4" type="primary">LOC110759699</name>
</gene>
<dbReference type="PANTHER" id="PTHR46444">
    <property type="entry name" value="DCD (DEVELOPMENT AND CELL DEATH) DOMAIN PROTEIN-RELATED"/>
    <property type="match status" value="1"/>
</dbReference>
<feature type="compositionally biased region" description="Polar residues" evidence="1">
    <location>
        <begin position="23"/>
        <end position="32"/>
    </location>
</feature>
<organism evidence="3 4">
    <name type="scientific">Prunus avium</name>
    <name type="common">Cherry</name>
    <name type="synonym">Cerasus avium</name>
    <dbReference type="NCBI Taxonomy" id="42229"/>
    <lineage>
        <taxon>Eukaryota</taxon>
        <taxon>Viridiplantae</taxon>
        <taxon>Streptophyta</taxon>
        <taxon>Embryophyta</taxon>
        <taxon>Tracheophyta</taxon>
        <taxon>Spermatophyta</taxon>
        <taxon>Magnoliopsida</taxon>
        <taxon>eudicotyledons</taxon>
        <taxon>Gunneridae</taxon>
        <taxon>Pentapetalae</taxon>
        <taxon>rosids</taxon>
        <taxon>fabids</taxon>
        <taxon>Rosales</taxon>
        <taxon>Rosaceae</taxon>
        <taxon>Amygdaloideae</taxon>
        <taxon>Amygdaleae</taxon>
        <taxon>Prunus</taxon>
    </lineage>
</organism>
<feature type="compositionally biased region" description="Basic and acidic residues" evidence="1">
    <location>
        <begin position="197"/>
        <end position="232"/>
    </location>
</feature>
<dbReference type="Proteomes" id="UP000515124">
    <property type="component" value="Unplaced"/>
</dbReference>
<evidence type="ECO:0000256" key="1">
    <source>
        <dbReference type="SAM" id="MobiDB-lite"/>
    </source>
</evidence>
<name>A0A6P5SUY7_PRUAV</name>
<sequence>MELDDNYMETDNRKEINSPAVVLNNSESSEQIPSPAEASNKPESSEQIPSPAEASKKPDSSELKTSSAEVFSGPESAKMKMSSPAEVSNKPDVSEKKIASPAEASNSGKKTPRSLKGKAKIAKKTPIHNSLKTSKGTTSSQVNGRKRGRNRGNNESSNKREEDAKKMNSKREKQENIMTEEHAEKSHQAQKNPGKINESEKSRQKQRSTEKRRGSDKSVKSQRNSEKHDEKREKLGGLIFMCSGKTKPDCFHYRIMGVSMGKKDLVLGIKPGLKLFLFDFDLKLLYGVYKASSSGGLKLEPKAFGGSFPAQVRFNVEKDCLPLPESVFKKAIQENYNEKKKFKTELTVRQVRKLTALFRPAQVHSTALPTRSPVQAKVRDRGVHEGARESLPHAHRDAHARDPYANGDARSYPVLAHERDQRVKYRDVASVRREETSHDLYLTEKEYRAYGLRGERRNVSPRIVPPAPEARHREYERKHLARQPNLIYREAVPAHRENVHSDPLYLNDRDYPAYTRGARHELPPATSATAVDVYARDPYYGYSYYGSSSLDPYLAPQRREEVPLGSFSVVGRRENHLIETDPPRRETDRMERLYSTHAFGGRRENYLIETDPVLRRETDRGERLYSMHAAAAASGYNRTENYQATKADALPAPVSSRYAFAGLMRAEGEVGCG</sequence>
<accession>A0A6P5SUY7</accession>
<dbReference type="SMART" id="SM00767">
    <property type="entry name" value="DCD"/>
    <property type="match status" value="1"/>
</dbReference>
<dbReference type="InterPro" id="IPR013989">
    <property type="entry name" value="Dev_and_cell_death_domain"/>
</dbReference>
<proteinExistence type="predicted"/>
<evidence type="ECO:0000313" key="3">
    <source>
        <dbReference type="Proteomes" id="UP000515124"/>
    </source>
</evidence>
<feature type="compositionally biased region" description="Polar residues" evidence="1">
    <location>
        <begin position="127"/>
        <end position="142"/>
    </location>
</feature>
<dbReference type="RefSeq" id="XP_021817488.1">
    <property type="nucleotide sequence ID" value="XM_021961796.1"/>
</dbReference>
<dbReference type="GeneID" id="110759699"/>
<dbReference type="PANTHER" id="PTHR46444:SF3">
    <property type="entry name" value="DCD (DEVELOPMENT AND CELL DEATH) DOMAIN PROTEIN"/>
    <property type="match status" value="1"/>
</dbReference>
<feature type="compositionally biased region" description="Basic residues" evidence="1">
    <location>
        <begin position="110"/>
        <end position="126"/>
    </location>
</feature>
<reference evidence="4" key="1">
    <citation type="submission" date="2025-08" db="UniProtKB">
        <authorList>
            <consortium name="RefSeq"/>
        </authorList>
    </citation>
    <scope>IDENTIFICATION</scope>
</reference>
<feature type="region of interest" description="Disordered" evidence="1">
    <location>
        <begin position="384"/>
        <end position="411"/>
    </location>
</feature>
<protein>
    <submittedName>
        <fullName evidence="4">Uncharacterized protein LOC110759699 isoform X1</fullName>
    </submittedName>
</protein>
<feature type="compositionally biased region" description="Basic and acidic residues" evidence="1">
    <location>
        <begin position="157"/>
        <end position="187"/>
    </location>
</feature>
<dbReference type="PROSITE" id="PS51222">
    <property type="entry name" value="DCD"/>
    <property type="match status" value="1"/>
</dbReference>
<feature type="domain" description="DCD" evidence="2">
    <location>
        <begin position="233"/>
        <end position="360"/>
    </location>
</feature>
<keyword evidence="3" id="KW-1185">Reference proteome</keyword>
<dbReference type="KEGG" id="pavi:110759699"/>
<dbReference type="Pfam" id="PF10539">
    <property type="entry name" value="Dev_Cell_Death"/>
    <property type="match status" value="1"/>
</dbReference>
<dbReference type="AlphaFoldDB" id="A0A6P5SUY7"/>
<feature type="compositionally biased region" description="Basic and acidic residues" evidence="1">
    <location>
        <begin position="384"/>
        <end position="402"/>
    </location>
</feature>
<evidence type="ECO:0000313" key="4">
    <source>
        <dbReference type="RefSeq" id="XP_021817488.1"/>
    </source>
</evidence>